<dbReference type="EnsemblMetazoa" id="G23659.6">
    <property type="protein sequence ID" value="G23659.6:cds"/>
    <property type="gene ID" value="G23659"/>
</dbReference>
<dbReference type="PROSITE" id="PS51257">
    <property type="entry name" value="PROKAR_LIPOPROTEIN"/>
    <property type="match status" value="1"/>
</dbReference>
<dbReference type="Proteomes" id="UP000005408">
    <property type="component" value="Unassembled WGS sequence"/>
</dbReference>
<protein>
    <recommendedName>
        <fullName evidence="4">Lipoprotein</fullName>
    </recommendedName>
</protein>
<keyword evidence="3" id="KW-1185">Reference proteome</keyword>
<dbReference type="EnsemblMetazoa" id="G23659.2">
    <property type="protein sequence ID" value="G23659.2:cds"/>
    <property type="gene ID" value="G23659"/>
</dbReference>
<keyword evidence="1" id="KW-0732">Signal</keyword>
<accession>A0A8W8KHT6</accession>
<organism evidence="2 3">
    <name type="scientific">Magallana gigas</name>
    <name type="common">Pacific oyster</name>
    <name type="synonym">Crassostrea gigas</name>
    <dbReference type="NCBI Taxonomy" id="29159"/>
    <lineage>
        <taxon>Eukaryota</taxon>
        <taxon>Metazoa</taxon>
        <taxon>Spiralia</taxon>
        <taxon>Lophotrochozoa</taxon>
        <taxon>Mollusca</taxon>
        <taxon>Bivalvia</taxon>
        <taxon>Autobranchia</taxon>
        <taxon>Pteriomorphia</taxon>
        <taxon>Ostreida</taxon>
        <taxon>Ostreoidea</taxon>
        <taxon>Ostreidae</taxon>
        <taxon>Magallana</taxon>
    </lineage>
</organism>
<name>A0A8W8KHT6_MAGGI</name>
<dbReference type="EnsemblMetazoa" id="G23659.4">
    <property type="protein sequence ID" value="G23659.4:cds"/>
    <property type="gene ID" value="G23659"/>
</dbReference>
<evidence type="ECO:0000313" key="2">
    <source>
        <dbReference type="EnsemblMetazoa" id="G23659.2:cds"/>
    </source>
</evidence>
<evidence type="ECO:0000256" key="1">
    <source>
        <dbReference type="SAM" id="SignalP"/>
    </source>
</evidence>
<reference evidence="2" key="1">
    <citation type="submission" date="2022-08" db="UniProtKB">
        <authorList>
            <consortium name="EnsemblMetazoa"/>
        </authorList>
    </citation>
    <scope>IDENTIFICATION</scope>
    <source>
        <strain evidence="2">05x7-T-G4-1.051#20</strain>
    </source>
</reference>
<evidence type="ECO:0000313" key="3">
    <source>
        <dbReference type="Proteomes" id="UP000005408"/>
    </source>
</evidence>
<evidence type="ECO:0008006" key="4">
    <source>
        <dbReference type="Google" id="ProtNLM"/>
    </source>
</evidence>
<sequence length="126" mass="14662">MMKTLILLFSLLVACNCDMFEHLKGGAKCQELSLSEYQEKNRECLDENKTAHCLIDDQNNHGLVCENILKIPKGKCPFFDTKKERMDTRQCQGQKCPSEEIYSLTAVKFDGCYEIYRENHDEHTEF</sequence>
<dbReference type="OrthoDB" id="10456006at2759"/>
<dbReference type="EnsemblMetazoa" id="G23659.1">
    <property type="protein sequence ID" value="G23659.1:cds"/>
    <property type="gene ID" value="G23659"/>
</dbReference>
<dbReference type="AlphaFoldDB" id="A0A8W8KHT6"/>
<feature type="chain" id="PRO_5042431306" description="Lipoprotein" evidence="1">
    <location>
        <begin position="18"/>
        <end position="126"/>
    </location>
</feature>
<feature type="signal peptide" evidence="1">
    <location>
        <begin position="1"/>
        <end position="17"/>
    </location>
</feature>
<proteinExistence type="predicted"/>
<dbReference type="OMA" id="METRECT"/>